<evidence type="ECO:0000313" key="3">
    <source>
        <dbReference type="EMBL" id="TEB36557.1"/>
    </source>
</evidence>
<feature type="transmembrane region" description="Helical" evidence="1">
    <location>
        <begin position="180"/>
        <end position="202"/>
    </location>
</feature>
<reference evidence="3 4" key="1">
    <citation type="journal article" date="2019" name="Nat. Ecol. Evol.">
        <title>Megaphylogeny resolves global patterns of mushroom evolution.</title>
        <authorList>
            <person name="Varga T."/>
            <person name="Krizsan K."/>
            <person name="Foldi C."/>
            <person name="Dima B."/>
            <person name="Sanchez-Garcia M."/>
            <person name="Sanchez-Ramirez S."/>
            <person name="Szollosi G.J."/>
            <person name="Szarkandi J.G."/>
            <person name="Papp V."/>
            <person name="Albert L."/>
            <person name="Andreopoulos W."/>
            <person name="Angelini C."/>
            <person name="Antonin V."/>
            <person name="Barry K.W."/>
            <person name="Bougher N.L."/>
            <person name="Buchanan P."/>
            <person name="Buyck B."/>
            <person name="Bense V."/>
            <person name="Catcheside P."/>
            <person name="Chovatia M."/>
            <person name="Cooper J."/>
            <person name="Damon W."/>
            <person name="Desjardin D."/>
            <person name="Finy P."/>
            <person name="Geml J."/>
            <person name="Haridas S."/>
            <person name="Hughes K."/>
            <person name="Justo A."/>
            <person name="Karasinski D."/>
            <person name="Kautmanova I."/>
            <person name="Kiss B."/>
            <person name="Kocsube S."/>
            <person name="Kotiranta H."/>
            <person name="LaButti K.M."/>
            <person name="Lechner B.E."/>
            <person name="Liimatainen K."/>
            <person name="Lipzen A."/>
            <person name="Lukacs Z."/>
            <person name="Mihaltcheva S."/>
            <person name="Morgado L.N."/>
            <person name="Niskanen T."/>
            <person name="Noordeloos M.E."/>
            <person name="Ohm R.A."/>
            <person name="Ortiz-Santana B."/>
            <person name="Ovrebo C."/>
            <person name="Racz N."/>
            <person name="Riley R."/>
            <person name="Savchenko A."/>
            <person name="Shiryaev A."/>
            <person name="Soop K."/>
            <person name="Spirin V."/>
            <person name="Szebenyi C."/>
            <person name="Tomsovsky M."/>
            <person name="Tulloss R.E."/>
            <person name="Uehling J."/>
            <person name="Grigoriev I.V."/>
            <person name="Vagvolgyi C."/>
            <person name="Papp T."/>
            <person name="Martin F.M."/>
            <person name="Miettinen O."/>
            <person name="Hibbett D.S."/>
            <person name="Nagy L.G."/>
        </authorList>
    </citation>
    <scope>NUCLEOTIDE SEQUENCE [LARGE SCALE GENOMIC DNA]</scope>
    <source>
        <strain evidence="3 4">FP101781</strain>
    </source>
</reference>
<sequence>MDDGAMDAEQWASFLALAAQARQGNWFYFGAWAMLMYDHMTMFDLEIELIWKKSWSLIKVLYIINRYIPDISFTYGVAMIHWIPGGDFLQHCPQFSRVQAWMSLVALQCMQAIMVHRIVCMYRYKRAVTVYITIGFVVNLLAGVVLVANTMDVVNVPIIFSSTNRTCVPVNFKTWTVASWYLMLCFDTVIFSLAMYEGVCYLRETKQATRGLNTTTWARWTKDRSIVYILMRDSIVFPLIGLLMSVVNILAFYVLPVGAMQYTFTITAFLSPVLGCRLILHLRDAYYQPFSNEMQQSHLVAPSGVDPDFQGDGNGPIFALDTVTSSATTLPSHRYRFVN</sequence>
<keyword evidence="4" id="KW-1185">Reference proteome</keyword>
<proteinExistence type="predicted"/>
<feature type="domain" description="DUF6533" evidence="2">
    <location>
        <begin position="27"/>
        <end position="69"/>
    </location>
</feature>
<dbReference type="EMBL" id="QPFP01000005">
    <property type="protein sequence ID" value="TEB36557.1"/>
    <property type="molecule type" value="Genomic_DNA"/>
</dbReference>
<feature type="transmembrane region" description="Helical" evidence="1">
    <location>
        <begin position="57"/>
        <end position="78"/>
    </location>
</feature>
<accession>A0A4Y7TQU4</accession>
<gene>
    <name evidence="3" type="ORF">FA13DRAFT_1786955</name>
</gene>
<feature type="transmembrane region" description="Helical" evidence="1">
    <location>
        <begin position="98"/>
        <end position="116"/>
    </location>
</feature>
<dbReference type="Pfam" id="PF20151">
    <property type="entry name" value="DUF6533"/>
    <property type="match status" value="1"/>
</dbReference>
<dbReference type="InterPro" id="IPR045340">
    <property type="entry name" value="DUF6533"/>
</dbReference>
<comment type="caution">
    <text evidence="3">The sequence shown here is derived from an EMBL/GenBank/DDBJ whole genome shotgun (WGS) entry which is preliminary data.</text>
</comment>
<keyword evidence="1" id="KW-0812">Transmembrane</keyword>
<keyword evidence="1" id="KW-0472">Membrane</keyword>
<evidence type="ECO:0000256" key="1">
    <source>
        <dbReference type="SAM" id="Phobius"/>
    </source>
</evidence>
<keyword evidence="1" id="KW-1133">Transmembrane helix</keyword>
<feature type="transmembrane region" description="Helical" evidence="1">
    <location>
        <begin position="235"/>
        <end position="255"/>
    </location>
</feature>
<dbReference type="AlphaFoldDB" id="A0A4Y7TQU4"/>
<evidence type="ECO:0000313" key="4">
    <source>
        <dbReference type="Proteomes" id="UP000298030"/>
    </source>
</evidence>
<dbReference type="OrthoDB" id="2638860at2759"/>
<evidence type="ECO:0000259" key="2">
    <source>
        <dbReference type="Pfam" id="PF20151"/>
    </source>
</evidence>
<feature type="transmembrane region" description="Helical" evidence="1">
    <location>
        <begin position="261"/>
        <end position="280"/>
    </location>
</feature>
<dbReference type="Proteomes" id="UP000298030">
    <property type="component" value="Unassembled WGS sequence"/>
</dbReference>
<name>A0A4Y7TQU4_COPMI</name>
<organism evidence="3 4">
    <name type="scientific">Coprinellus micaceus</name>
    <name type="common">Glistening ink-cap mushroom</name>
    <name type="synonym">Coprinus micaceus</name>
    <dbReference type="NCBI Taxonomy" id="71717"/>
    <lineage>
        <taxon>Eukaryota</taxon>
        <taxon>Fungi</taxon>
        <taxon>Dikarya</taxon>
        <taxon>Basidiomycota</taxon>
        <taxon>Agaricomycotina</taxon>
        <taxon>Agaricomycetes</taxon>
        <taxon>Agaricomycetidae</taxon>
        <taxon>Agaricales</taxon>
        <taxon>Agaricineae</taxon>
        <taxon>Psathyrellaceae</taxon>
        <taxon>Coprinellus</taxon>
    </lineage>
</organism>
<feature type="transmembrane region" description="Helical" evidence="1">
    <location>
        <begin position="128"/>
        <end position="148"/>
    </location>
</feature>
<protein>
    <recommendedName>
        <fullName evidence="2">DUF6533 domain-containing protein</fullName>
    </recommendedName>
</protein>